<dbReference type="GeneID" id="106461004"/>
<dbReference type="RefSeq" id="XP_013776226.1">
    <property type="nucleotide sequence ID" value="XM_013920772.1"/>
</dbReference>
<proteinExistence type="predicted"/>
<name>A0ABM1B788_LIMPO</name>
<dbReference type="Proteomes" id="UP000694941">
    <property type="component" value="Unplaced"/>
</dbReference>
<accession>A0ABM1B788</accession>
<evidence type="ECO:0000313" key="1">
    <source>
        <dbReference type="Proteomes" id="UP000694941"/>
    </source>
</evidence>
<gene>
    <name evidence="2" type="primary">LOC106461004</name>
</gene>
<sequence length="163" mass="18531">MAIVIQPAYFLRESTRRSSMIKNRTLPTLGILDDTSDWDVAVGIVDMRQYPEVIARTSFRPDLVLYSESTRTIVAIELTVPYKTRMSESHEYKLANYEKSMKVIQDKGYITRLFAVELGARGMTGSLLYSLLKHIGLSSQRKSKYLKELAKTEGGMLDIGKEE</sequence>
<keyword evidence="1" id="KW-1185">Reference proteome</keyword>
<reference evidence="2" key="1">
    <citation type="submission" date="2025-08" db="UniProtKB">
        <authorList>
            <consortium name="RefSeq"/>
        </authorList>
    </citation>
    <scope>IDENTIFICATION</scope>
    <source>
        <tissue evidence="2">Muscle</tissue>
    </source>
</reference>
<protein>
    <submittedName>
        <fullName evidence="2">Uncharacterized protein LOC106461004</fullName>
    </submittedName>
</protein>
<organism evidence="1 2">
    <name type="scientific">Limulus polyphemus</name>
    <name type="common">Atlantic horseshoe crab</name>
    <dbReference type="NCBI Taxonomy" id="6850"/>
    <lineage>
        <taxon>Eukaryota</taxon>
        <taxon>Metazoa</taxon>
        <taxon>Ecdysozoa</taxon>
        <taxon>Arthropoda</taxon>
        <taxon>Chelicerata</taxon>
        <taxon>Merostomata</taxon>
        <taxon>Xiphosura</taxon>
        <taxon>Limulidae</taxon>
        <taxon>Limulus</taxon>
    </lineage>
</organism>
<evidence type="ECO:0000313" key="2">
    <source>
        <dbReference type="RefSeq" id="XP_013776226.1"/>
    </source>
</evidence>